<comment type="caution">
    <text evidence="2">The sequence shown here is derived from an EMBL/GenBank/DDBJ whole genome shotgun (WGS) entry which is preliminary data.</text>
</comment>
<dbReference type="InterPro" id="IPR040976">
    <property type="entry name" value="Pkinase_fungal"/>
</dbReference>
<dbReference type="GO" id="GO:0004672">
    <property type="term" value="F:protein kinase activity"/>
    <property type="evidence" value="ECO:0007669"/>
    <property type="project" value="InterPro"/>
</dbReference>
<protein>
    <recommendedName>
        <fullName evidence="1">Protein kinase domain-containing protein</fullName>
    </recommendedName>
</protein>
<dbReference type="AlphaFoldDB" id="A0AAD6ZI60"/>
<reference evidence="2" key="1">
    <citation type="submission" date="2023-03" db="EMBL/GenBank/DDBJ databases">
        <title>Massive genome expansion in bonnet fungi (Mycena s.s.) driven by repeated elements and novel gene families across ecological guilds.</title>
        <authorList>
            <consortium name="Lawrence Berkeley National Laboratory"/>
            <person name="Harder C.B."/>
            <person name="Miyauchi S."/>
            <person name="Viragh M."/>
            <person name="Kuo A."/>
            <person name="Thoen E."/>
            <person name="Andreopoulos B."/>
            <person name="Lu D."/>
            <person name="Skrede I."/>
            <person name="Drula E."/>
            <person name="Henrissat B."/>
            <person name="Morin E."/>
            <person name="Kohler A."/>
            <person name="Barry K."/>
            <person name="LaButti K."/>
            <person name="Morin E."/>
            <person name="Salamov A."/>
            <person name="Lipzen A."/>
            <person name="Mereny Z."/>
            <person name="Hegedus B."/>
            <person name="Baldrian P."/>
            <person name="Stursova M."/>
            <person name="Weitz H."/>
            <person name="Taylor A."/>
            <person name="Grigoriev I.V."/>
            <person name="Nagy L.G."/>
            <person name="Martin F."/>
            <person name="Kauserud H."/>
        </authorList>
    </citation>
    <scope>NUCLEOTIDE SEQUENCE</scope>
    <source>
        <strain evidence="2">CBHHK002</strain>
    </source>
</reference>
<organism evidence="2 3">
    <name type="scientific">Mycena albidolilacea</name>
    <dbReference type="NCBI Taxonomy" id="1033008"/>
    <lineage>
        <taxon>Eukaryota</taxon>
        <taxon>Fungi</taxon>
        <taxon>Dikarya</taxon>
        <taxon>Basidiomycota</taxon>
        <taxon>Agaricomycotina</taxon>
        <taxon>Agaricomycetes</taxon>
        <taxon>Agaricomycetidae</taxon>
        <taxon>Agaricales</taxon>
        <taxon>Marasmiineae</taxon>
        <taxon>Mycenaceae</taxon>
        <taxon>Mycena</taxon>
    </lineage>
</organism>
<dbReference type="InterPro" id="IPR011009">
    <property type="entry name" value="Kinase-like_dom_sf"/>
</dbReference>
<dbReference type="InterPro" id="IPR000719">
    <property type="entry name" value="Prot_kinase_dom"/>
</dbReference>
<dbReference type="PANTHER" id="PTHR38248">
    <property type="entry name" value="FUNK1 6"/>
    <property type="match status" value="1"/>
</dbReference>
<evidence type="ECO:0000313" key="2">
    <source>
        <dbReference type="EMBL" id="KAJ7322834.1"/>
    </source>
</evidence>
<sequence length="651" mass="73719">MGSSFPFSSLTGEYVEEAFVKAAKELEGKYVLVPTKNFLQFLPDPPEKMPTVDEASFKKVPSDTELKMYEPLISALAPFLKTGWSLVNTSNAVDPNSGFFMEHCIKPDITVYSNEGEPSNDNLCRAADMDSFLEVKPHHFHEPFGNKADELEKTSGYARDTRGQLATYLNAMKAAQYRTHSFGVIIVGSTCRLLRHTQSGTEVTPSFDYTATTHLQTFFWRFSHASPAQRGLDTTYQPVGENLETRARSLLNAQGEKLYKVSVDDQSFFVAAPFTRSHHDPVGRGTRCFVAVDCQTYQKCLLKDTWRLDACHQESETYRKLRQYQVPNIANVLAAGDVPGQRCGYPSPDWIVPLNATFRQHIHYRIVLDVVGKPINRFESTHALVGYVRDAFEAHYMAHTKAKIEHRDVSVANLVIGEKDGVSRGLLIDWELARYQEDANPRTYERIGSRQFMATRLFQNPPPVRTIGDDIESFVLVLLWLAVRYTPNDMLPKARAGFLDHFEGEETKLTLMQSLPSAVLRPLITTAPFRVFLSHVAALYQWRYASTQYLGADPSEAQEEEEKLVAQQQKLESHDWLLEIFGARLKDDAWQALRDPAVNHDVLRSEAFTVGKRKSQLLEYEVEQVNKKRRGGENPPDSVGSSPSRIIIFHV</sequence>
<dbReference type="Proteomes" id="UP001218218">
    <property type="component" value="Unassembled WGS sequence"/>
</dbReference>
<feature type="domain" description="Protein kinase" evidence="1">
    <location>
        <begin position="268"/>
        <end position="577"/>
    </location>
</feature>
<dbReference type="Pfam" id="PF17667">
    <property type="entry name" value="Pkinase_fungal"/>
    <property type="match status" value="2"/>
</dbReference>
<gene>
    <name evidence="2" type="ORF">DFH08DRAFT_888019</name>
</gene>
<dbReference type="GO" id="GO:0005524">
    <property type="term" value="F:ATP binding"/>
    <property type="evidence" value="ECO:0007669"/>
    <property type="project" value="InterPro"/>
</dbReference>
<proteinExistence type="predicted"/>
<accession>A0AAD6ZI60</accession>
<name>A0AAD6ZI60_9AGAR</name>
<dbReference type="PROSITE" id="PS50011">
    <property type="entry name" value="PROTEIN_KINASE_DOM"/>
    <property type="match status" value="1"/>
</dbReference>
<dbReference type="PANTHER" id="PTHR38248:SF2">
    <property type="entry name" value="FUNK1 11"/>
    <property type="match status" value="1"/>
</dbReference>
<dbReference type="SUPFAM" id="SSF56112">
    <property type="entry name" value="Protein kinase-like (PK-like)"/>
    <property type="match status" value="1"/>
</dbReference>
<keyword evidence="3" id="KW-1185">Reference proteome</keyword>
<dbReference type="Gene3D" id="1.10.510.10">
    <property type="entry name" value="Transferase(Phosphotransferase) domain 1"/>
    <property type="match status" value="1"/>
</dbReference>
<evidence type="ECO:0000259" key="1">
    <source>
        <dbReference type="PROSITE" id="PS50011"/>
    </source>
</evidence>
<evidence type="ECO:0000313" key="3">
    <source>
        <dbReference type="Proteomes" id="UP001218218"/>
    </source>
</evidence>
<dbReference type="EMBL" id="JARIHO010000048">
    <property type="protein sequence ID" value="KAJ7322834.1"/>
    <property type="molecule type" value="Genomic_DNA"/>
</dbReference>